<comment type="caution">
    <text evidence="7">The sequence shown here is derived from an EMBL/GenBank/DDBJ whole genome shotgun (WGS) entry which is preliminary data.</text>
</comment>
<dbReference type="InterPro" id="IPR036388">
    <property type="entry name" value="WH-like_DNA-bd_sf"/>
</dbReference>
<dbReference type="Pfam" id="PF08100">
    <property type="entry name" value="Dimerisation"/>
    <property type="match status" value="1"/>
</dbReference>
<proteinExistence type="predicted"/>
<dbReference type="Proteomes" id="UP001215712">
    <property type="component" value="Unassembled WGS sequence"/>
</dbReference>
<dbReference type="InterPro" id="IPR001077">
    <property type="entry name" value="COMT_C"/>
</dbReference>
<dbReference type="SUPFAM" id="SSF53335">
    <property type="entry name" value="S-adenosyl-L-methionine-dependent methyltransferases"/>
    <property type="match status" value="1"/>
</dbReference>
<protein>
    <recommendedName>
        <fullName evidence="9">O-methyltransferase domain-containing protein</fullName>
    </recommendedName>
</protein>
<keyword evidence="1" id="KW-0489">Methyltransferase</keyword>
<dbReference type="GO" id="GO:0044550">
    <property type="term" value="P:secondary metabolite biosynthetic process"/>
    <property type="evidence" value="ECO:0007669"/>
    <property type="project" value="UniProtKB-ARBA"/>
</dbReference>
<gene>
    <name evidence="7" type="ORF">N7493_000370</name>
</gene>
<dbReference type="Gene3D" id="1.10.10.10">
    <property type="entry name" value="Winged helix-like DNA-binding domain superfamily/Winged helix DNA-binding domain"/>
    <property type="match status" value="1"/>
</dbReference>
<feature type="domain" description="O-methyltransferase dimerisation" evidence="6">
    <location>
        <begin position="54"/>
        <end position="135"/>
    </location>
</feature>
<reference evidence="7" key="2">
    <citation type="submission" date="2023-01" db="EMBL/GenBank/DDBJ databases">
        <authorList>
            <person name="Petersen C."/>
        </authorList>
    </citation>
    <scope>NUCLEOTIDE SEQUENCE</scope>
    <source>
        <strain evidence="7">IBT 17514</strain>
    </source>
</reference>
<evidence type="ECO:0000259" key="6">
    <source>
        <dbReference type="Pfam" id="PF08100"/>
    </source>
</evidence>
<dbReference type="EMBL" id="JAQJAN010000001">
    <property type="protein sequence ID" value="KAJ5740498.1"/>
    <property type="molecule type" value="Genomic_DNA"/>
</dbReference>
<feature type="domain" description="O-methyltransferase C-terminal" evidence="5">
    <location>
        <begin position="232"/>
        <end position="374"/>
    </location>
</feature>
<keyword evidence="2" id="KW-0808">Transferase</keyword>
<evidence type="ECO:0000256" key="3">
    <source>
        <dbReference type="ARBA" id="ARBA00022691"/>
    </source>
</evidence>
<keyword evidence="8" id="KW-1185">Reference proteome</keyword>
<evidence type="ECO:0000256" key="2">
    <source>
        <dbReference type="ARBA" id="ARBA00022679"/>
    </source>
</evidence>
<dbReference type="InterPro" id="IPR036390">
    <property type="entry name" value="WH_DNA-bd_sf"/>
</dbReference>
<evidence type="ECO:0000259" key="5">
    <source>
        <dbReference type="Pfam" id="PF00891"/>
    </source>
</evidence>
<organism evidence="7 8">
    <name type="scientific">Penicillium malachiteum</name>
    <dbReference type="NCBI Taxonomy" id="1324776"/>
    <lineage>
        <taxon>Eukaryota</taxon>
        <taxon>Fungi</taxon>
        <taxon>Dikarya</taxon>
        <taxon>Ascomycota</taxon>
        <taxon>Pezizomycotina</taxon>
        <taxon>Eurotiomycetes</taxon>
        <taxon>Eurotiomycetidae</taxon>
        <taxon>Eurotiales</taxon>
        <taxon>Aspergillaceae</taxon>
        <taxon>Penicillium</taxon>
    </lineage>
</organism>
<dbReference type="Pfam" id="PF00891">
    <property type="entry name" value="Methyltransf_2"/>
    <property type="match status" value="1"/>
</dbReference>
<dbReference type="GO" id="GO:0032259">
    <property type="term" value="P:methylation"/>
    <property type="evidence" value="ECO:0007669"/>
    <property type="project" value="UniProtKB-KW"/>
</dbReference>
<dbReference type="InterPro" id="IPR016461">
    <property type="entry name" value="COMT-like"/>
</dbReference>
<evidence type="ECO:0000256" key="4">
    <source>
        <dbReference type="PIRSR" id="PIRSR005739-1"/>
    </source>
</evidence>
<dbReference type="PROSITE" id="PS51683">
    <property type="entry name" value="SAM_OMT_II"/>
    <property type="match status" value="1"/>
</dbReference>
<feature type="active site" description="Proton acceptor" evidence="4">
    <location>
        <position position="303"/>
    </location>
</feature>
<evidence type="ECO:0000256" key="1">
    <source>
        <dbReference type="ARBA" id="ARBA00022603"/>
    </source>
</evidence>
<sequence length="403" mass="44508">MDSDIANLIKHTNAVADTLPMADLPDSERRQLLQACDRLKAKLETPFDTIARLAFSAHQAIALRLGVDLKLFDAIAAKAGQADGSVSLHELVGATGAESTIVVRIMRFLAAMSVVKELDQGLYGSTPFSAALVSSSPLSAGLIHSTHFISVLAKLPEYFQTNGWKSPDDAFNGPFQFAIDSPHYFDFLSTNTYYGQAFNTTMTMSFRRRGQDWFEFFPVADRLCVPSDDEPLLVDIGGSQGEDLKKFKAKFPALPGKLILQDLPAVVQGACDLPAGIEIQKYDFFHEQPVKNAKVYFMRTVLHDWPDKQAAQILERVREAMSPDSILLISESMLPELGVLLSSVLSDMQMMGSFASLERTEAQWKALLEKAGFELVHTWLPGQCDRSAQSLADQPALFEARRI</sequence>
<dbReference type="GO" id="GO:0008171">
    <property type="term" value="F:O-methyltransferase activity"/>
    <property type="evidence" value="ECO:0007669"/>
    <property type="project" value="InterPro"/>
</dbReference>
<dbReference type="PIRSF" id="PIRSF005739">
    <property type="entry name" value="O-mtase"/>
    <property type="match status" value="1"/>
</dbReference>
<dbReference type="GO" id="GO:0046983">
    <property type="term" value="F:protein dimerization activity"/>
    <property type="evidence" value="ECO:0007669"/>
    <property type="project" value="InterPro"/>
</dbReference>
<keyword evidence="3" id="KW-0949">S-adenosyl-L-methionine</keyword>
<dbReference type="InterPro" id="IPR012967">
    <property type="entry name" value="COMT_dimerisation"/>
</dbReference>
<dbReference type="AlphaFoldDB" id="A0AAD6HW68"/>
<name>A0AAD6HW68_9EURO</name>
<dbReference type="PANTHER" id="PTHR43712:SF11">
    <property type="entry name" value="O-METHYLTRANSFERASE (AFU_ORTHOLOGUE AFUA_2G17820)-RELATED"/>
    <property type="match status" value="1"/>
</dbReference>
<evidence type="ECO:0000313" key="8">
    <source>
        <dbReference type="Proteomes" id="UP001215712"/>
    </source>
</evidence>
<dbReference type="Gene3D" id="3.40.50.150">
    <property type="entry name" value="Vaccinia Virus protein VP39"/>
    <property type="match status" value="1"/>
</dbReference>
<evidence type="ECO:0008006" key="9">
    <source>
        <dbReference type="Google" id="ProtNLM"/>
    </source>
</evidence>
<evidence type="ECO:0000313" key="7">
    <source>
        <dbReference type="EMBL" id="KAJ5740498.1"/>
    </source>
</evidence>
<accession>A0AAD6HW68</accession>
<dbReference type="InterPro" id="IPR029063">
    <property type="entry name" value="SAM-dependent_MTases_sf"/>
</dbReference>
<dbReference type="SUPFAM" id="SSF46785">
    <property type="entry name" value="Winged helix' DNA-binding domain"/>
    <property type="match status" value="1"/>
</dbReference>
<reference evidence="7" key="1">
    <citation type="journal article" date="2023" name="IMA Fungus">
        <title>Comparative genomic study of the Penicillium genus elucidates a diverse pangenome and 15 lateral gene transfer events.</title>
        <authorList>
            <person name="Petersen C."/>
            <person name="Sorensen T."/>
            <person name="Nielsen M.R."/>
            <person name="Sondergaard T.E."/>
            <person name="Sorensen J.L."/>
            <person name="Fitzpatrick D.A."/>
            <person name="Frisvad J.C."/>
            <person name="Nielsen K.L."/>
        </authorList>
    </citation>
    <scope>NUCLEOTIDE SEQUENCE</scope>
    <source>
        <strain evidence="7">IBT 17514</strain>
    </source>
</reference>
<dbReference type="PANTHER" id="PTHR43712">
    <property type="entry name" value="PUTATIVE (AFU_ORTHOLOGUE AFUA_4G14580)-RELATED"/>
    <property type="match status" value="1"/>
</dbReference>